<dbReference type="Proteomes" id="UP001434883">
    <property type="component" value="Unassembled WGS sequence"/>
</dbReference>
<evidence type="ECO:0000256" key="1">
    <source>
        <dbReference type="SAM" id="Phobius"/>
    </source>
</evidence>
<organism evidence="2 3">
    <name type="scientific">Xenoophorus captivus</name>
    <dbReference type="NCBI Taxonomy" id="1517983"/>
    <lineage>
        <taxon>Eukaryota</taxon>
        <taxon>Metazoa</taxon>
        <taxon>Chordata</taxon>
        <taxon>Craniata</taxon>
        <taxon>Vertebrata</taxon>
        <taxon>Euteleostomi</taxon>
        <taxon>Actinopterygii</taxon>
        <taxon>Neopterygii</taxon>
        <taxon>Teleostei</taxon>
        <taxon>Neoteleostei</taxon>
        <taxon>Acanthomorphata</taxon>
        <taxon>Ovalentaria</taxon>
        <taxon>Atherinomorphae</taxon>
        <taxon>Cyprinodontiformes</taxon>
        <taxon>Goodeidae</taxon>
        <taxon>Xenoophorus</taxon>
    </lineage>
</organism>
<keyword evidence="1" id="KW-0472">Membrane</keyword>
<keyword evidence="1" id="KW-1133">Transmembrane helix</keyword>
<evidence type="ECO:0000313" key="3">
    <source>
        <dbReference type="Proteomes" id="UP001434883"/>
    </source>
</evidence>
<feature type="non-terminal residue" evidence="2">
    <location>
        <position position="1"/>
    </location>
</feature>
<accession>A0ABV0RCS9</accession>
<protein>
    <submittedName>
        <fullName evidence="2">Uncharacterized protein</fullName>
    </submittedName>
</protein>
<sequence length="111" mass="12464">RFLPGRCVPRHRRVVGACTHRLRLAFGLQWPAQKTQPEAQRHDARCRHNTALKSSSKCFLYISMPALAMSWYVWLLHAGLCLCFFLSERGPQRGSGEEIPALVCLSGGKNG</sequence>
<evidence type="ECO:0000313" key="2">
    <source>
        <dbReference type="EMBL" id="MEQ2205506.1"/>
    </source>
</evidence>
<gene>
    <name evidence="2" type="ORF">XENOCAPTIV_001134</name>
</gene>
<name>A0ABV0RCS9_9TELE</name>
<proteinExistence type="predicted"/>
<dbReference type="EMBL" id="JAHRIN010042120">
    <property type="protein sequence ID" value="MEQ2205506.1"/>
    <property type="molecule type" value="Genomic_DNA"/>
</dbReference>
<reference evidence="2 3" key="1">
    <citation type="submission" date="2021-06" db="EMBL/GenBank/DDBJ databases">
        <authorList>
            <person name="Palmer J.M."/>
        </authorList>
    </citation>
    <scope>NUCLEOTIDE SEQUENCE [LARGE SCALE GENOMIC DNA]</scope>
    <source>
        <strain evidence="2 3">XC_2019</strain>
        <tissue evidence="2">Muscle</tissue>
    </source>
</reference>
<comment type="caution">
    <text evidence="2">The sequence shown here is derived from an EMBL/GenBank/DDBJ whole genome shotgun (WGS) entry which is preliminary data.</text>
</comment>
<feature type="transmembrane region" description="Helical" evidence="1">
    <location>
        <begin position="59"/>
        <end position="86"/>
    </location>
</feature>
<keyword evidence="3" id="KW-1185">Reference proteome</keyword>
<keyword evidence="1" id="KW-0812">Transmembrane</keyword>